<reference evidence="2" key="1">
    <citation type="submission" date="2022-04" db="EMBL/GenBank/DDBJ databases">
        <title>Carnegiea gigantea Genome sequencing and assembly v2.</title>
        <authorList>
            <person name="Copetti D."/>
            <person name="Sanderson M.J."/>
            <person name="Burquez A."/>
            <person name="Wojciechowski M.F."/>
        </authorList>
    </citation>
    <scope>NUCLEOTIDE SEQUENCE</scope>
    <source>
        <strain evidence="2">SGP5-SGP5p</strain>
        <tissue evidence="2">Aerial part</tissue>
    </source>
</reference>
<dbReference type="Proteomes" id="UP001153076">
    <property type="component" value="Unassembled WGS sequence"/>
</dbReference>
<dbReference type="AlphaFoldDB" id="A0A9Q1K3Q8"/>
<dbReference type="OrthoDB" id="1761837at2759"/>
<accession>A0A9Q1K3Q8</accession>
<gene>
    <name evidence="2" type="ORF">Cgig2_008413</name>
</gene>
<dbReference type="EMBL" id="JAKOGI010000379">
    <property type="protein sequence ID" value="KAJ8435873.1"/>
    <property type="molecule type" value="Genomic_DNA"/>
</dbReference>
<name>A0A9Q1K3Q8_9CARY</name>
<comment type="caution">
    <text evidence="2">The sequence shown here is derived from an EMBL/GenBank/DDBJ whole genome shotgun (WGS) entry which is preliminary data.</text>
</comment>
<evidence type="ECO:0000313" key="3">
    <source>
        <dbReference type="Proteomes" id="UP001153076"/>
    </source>
</evidence>
<feature type="coiled-coil region" evidence="1">
    <location>
        <begin position="227"/>
        <end position="254"/>
    </location>
</feature>
<proteinExistence type="predicted"/>
<sequence length="300" mass="34152">MQSLFKALLHYHRQKLKSMINHTIDGHDKLPLKVCEPSSKKVIEVPPKGAQSIIDILDDEPNPIECMGESDDVNFKKKLAHVIKTRWFQTYLFLNNDEVESIRKANALSPVPHPQRPLRALQGGISAFNVDVVIKEVDKNATWVFGKAILDEVSRTPFDGLSSLTDDFDNLYTTILQRGVNSLLWRASRTSVEEQDIYCIEGQGKLDATSQQLNTKGTHYEAKVVKLTLVELRHEKLLKELQLLKDQTKDLNSKHLLQEIELEGHVDIINVVEVIDVATKPSLEKIEAYIKQSCEYLKNF</sequence>
<keyword evidence="1" id="KW-0175">Coiled coil</keyword>
<keyword evidence="3" id="KW-1185">Reference proteome</keyword>
<evidence type="ECO:0000256" key="1">
    <source>
        <dbReference type="SAM" id="Coils"/>
    </source>
</evidence>
<organism evidence="2 3">
    <name type="scientific">Carnegiea gigantea</name>
    <dbReference type="NCBI Taxonomy" id="171969"/>
    <lineage>
        <taxon>Eukaryota</taxon>
        <taxon>Viridiplantae</taxon>
        <taxon>Streptophyta</taxon>
        <taxon>Embryophyta</taxon>
        <taxon>Tracheophyta</taxon>
        <taxon>Spermatophyta</taxon>
        <taxon>Magnoliopsida</taxon>
        <taxon>eudicotyledons</taxon>
        <taxon>Gunneridae</taxon>
        <taxon>Pentapetalae</taxon>
        <taxon>Caryophyllales</taxon>
        <taxon>Cactineae</taxon>
        <taxon>Cactaceae</taxon>
        <taxon>Cactoideae</taxon>
        <taxon>Echinocereeae</taxon>
        <taxon>Carnegiea</taxon>
    </lineage>
</organism>
<protein>
    <submittedName>
        <fullName evidence="2">Uncharacterized protein</fullName>
    </submittedName>
</protein>
<evidence type="ECO:0000313" key="2">
    <source>
        <dbReference type="EMBL" id="KAJ8435873.1"/>
    </source>
</evidence>